<evidence type="ECO:0000313" key="4">
    <source>
        <dbReference type="EMBL" id="CUS37579.1"/>
    </source>
</evidence>
<dbReference type="CDD" id="cd24006">
    <property type="entry name" value="ASKHA_NBD_PPX_GppA"/>
    <property type="match status" value="1"/>
</dbReference>
<dbReference type="Pfam" id="PF21447">
    <property type="entry name" value="Ppx-GppA_III"/>
    <property type="match status" value="1"/>
</dbReference>
<name>A0A0S4LNR3_9BACT</name>
<feature type="domain" description="Ppx/GppA phosphatase N-terminal" evidence="2">
    <location>
        <begin position="25"/>
        <end position="309"/>
    </location>
</feature>
<dbReference type="Gene3D" id="3.30.420.40">
    <property type="match status" value="1"/>
</dbReference>
<dbReference type="RefSeq" id="WP_090750034.1">
    <property type="nucleotide sequence ID" value="NZ_CZQA01000010.1"/>
</dbReference>
<protein>
    <submittedName>
        <fullName evidence="4">Putative Exopolyphosphatase</fullName>
        <ecNumber evidence="4">3.6.1.11</ecNumber>
    </submittedName>
</protein>
<gene>
    <name evidence="4" type="ORF">COMA1_40122</name>
</gene>
<dbReference type="EC" id="3.6.1.11" evidence="4"/>
<accession>A0A0S4LNR3</accession>
<dbReference type="OrthoDB" id="9814545at2"/>
<dbReference type="PANTHER" id="PTHR30005">
    <property type="entry name" value="EXOPOLYPHOSPHATASE"/>
    <property type="match status" value="1"/>
</dbReference>
<dbReference type="PIRSF" id="PIRSF001267">
    <property type="entry name" value="Pyrophosphatase_GppA_Ppx"/>
    <property type="match status" value="1"/>
</dbReference>
<dbReference type="Pfam" id="PF02541">
    <property type="entry name" value="Ppx-GppA"/>
    <property type="match status" value="1"/>
</dbReference>
<dbReference type="SUPFAM" id="SSF53067">
    <property type="entry name" value="Actin-like ATPase domain"/>
    <property type="match status" value="2"/>
</dbReference>
<feature type="domain" description="Ppx/GppA phosphatase C-terminal" evidence="3">
    <location>
        <begin position="322"/>
        <end position="468"/>
    </location>
</feature>
<dbReference type="SUPFAM" id="SSF109604">
    <property type="entry name" value="HD-domain/PDEase-like"/>
    <property type="match status" value="1"/>
</dbReference>
<dbReference type="InterPro" id="IPR030673">
    <property type="entry name" value="PyroPPase_GppA_Ppx"/>
</dbReference>
<dbReference type="InterPro" id="IPR050273">
    <property type="entry name" value="GppA/Ppx_hydrolase"/>
</dbReference>
<dbReference type="InterPro" id="IPR003607">
    <property type="entry name" value="HD/PDEase_dom"/>
</dbReference>
<reference evidence="4 5" key="1">
    <citation type="submission" date="2015-10" db="EMBL/GenBank/DDBJ databases">
        <authorList>
            <person name="Gilbert D.G."/>
        </authorList>
    </citation>
    <scope>NUCLEOTIDE SEQUENCE [LARGE SCALE GENOMIC DNA]</scope>
    <source>
        <strain evidence="4">COMA1</strain>
    </source>
</reference>
<dbReference type="Proteomes" id="UP000199032">
    <property type="component" value="Unassembled WGS sequence"/>
</dbReference>
<dbReference type="Gene3D" id="3.30.420.150">
    <property type="entry name" value="Exopolyphosphatase. Domain 2"/>
    <property type="match status" value="1"/>
</dbReference>
<dbReference type="CDD" id="cd00077">
    <property type="entry name" value="HDc"/>
    <property type="match status" value="1"/>
</dbReference>
<dbReference type="InterPro" id="IPR043129">
    <property type="entry name" value="ATPase_NBD"/>
</dbReference>
<sequence length="517" mass="57479">MSKLAVIDIGTNSIHMVLAEVLPDASFKILDRFKDITRLGNGVFATKRLSDESLARAMTVLKTLVTLARNKGFERIIAVATSAVRESQNGGEFVAMILEQIGLRVRVISGVEEARLIFLGVKNSIALPDGATLVVDIGGGSVELIVGNREGLMHGTSLKLGAIRLTEQCLTKSPPSESMMRALETVVTTHLRDAFGSFKMKKFHSLVATSGMAGNVGEVIHLRQTGRPLPQHNLATVPLKHIRSLEAELARSSVKDRLAIPGLDPKRVDTLLPTTVVLRCLLELSGLQEITLCDKAIREGVIYDFIARHREGLKAEQDFPDVRRRNVIGLARRCHAPEAHSLHVANLALQLFDQTQREHHLGDQARTWLEYAAILHDVGYHINPRQHHKHAYYLIKHSDLGGLTAEDIDVIANIARYHRRALPTVKHEEFTSLPPRLQRTVKILASLLRIADGLDRTHFSLIQRLQVKLGKLVAIDVHLTGDAEMELWAAKSRADLFEQVFRRRVQFTGVPIEARKS</sequence>
<keyword evidence="5" id="KW-1185">Reference proteome</keyword>
<dbReference type="GO" id="GO:0004309">
    <property type="term" value="F:exopolyphosphatase activity"/>
    <property type="evidence" value="ECO:0007669"/>
    <property type="project" value="UniProtKB-EC"/>
</dbReference>
<dbReference type="InterPro" id="IPR003695">
    <property type="entry name" value="Ppx_GppA_N"/>
</dbReference>
<keyword evidence="1 4" id="KW-0378">Hydrolase</keyword>
<evidence type="ECO:0000256" key="1">
    <source>
        <dbReference type="ARBA" id="ARBA00022801"/>
    </source>
</evidence>
<evidence type="ECO:0000313" key="5">
    <source>
        <dbReference type="Proteomes" id="UP000199032"/>
    </source>
</evidence>
<dbReference type="EMBL" id="CZQA01000010">
    <property type="protein sequence ID" value="CUS37579.1"/>
    <property type="molecule type" value="Genomic_DNA"/>
</dbReference>
<dbReference type="PANTHER" id="PTHR30005:SF0">
    <property type="entry name" value="RETROGRADE REGULATION PROTEIN 2"/>
    <property type="match status" value="1"/>
</dbReference>
<dbReference type="STRING" id="1742972.COMA1_40122"/>
<evidence type="ECO:0000259" key="2">
    <source>
        <dbReference type="Pfam" id="PF02541"/>
    </source>
</evidence>
<evidence type="ECO:0000259" key="3">
    <source>
        <dbReference type="Pfam" id="PF21447"/>
    </source>
</evidence>
<dbReference type="AlphaFoldDB" id="A0A0S4LNR3"/>
<organism evidence="4 5">
    <name type="scientific">Candidatus Nitrospira nitrosa</name>
    <dbReference type="NCBI Taxonomy" id="1742972"/>
    <lineage>
        <taxon>Bacteria</taxon>
        <taxon>Pseudomonadati</taxon>
        <taxon>Nitrospirota</taxon>
        <taxon>Nitrospiria</taxon>
        <taxon>Nitrospirales</taxon>
        <taxon>Nitrospiraceae</taxon>
        <taxon>Nitrospira</taxon>
    </lineage>
</organism>
<dbReference type="Gene3D" id="1.10.3210.10">
    <property type="entry name" value="Hypothetical protein af1432"/>
    <property type="match status" value="1"/>
</dbReference>
<dbReference type="InterPro" id="IPR048950">
    <property type="entry name" value="Ppx_GppA_C"/>
</dbReference>
<proteinExistence type="predicted"/>